<organism evidence="6 7">
    <name type="scientific">Triparma laevis f. inornata</name>
    <dbReference type="NCBI Taxonomy" id="1714386"/>
    <lineage>
        <taxon>Eukaryota</taxon>
        <taxon>Sar</taxon>
        <taxon>Stramenopiles</taxon>
        <taxon>Ochrophyta</taxon>
        <taxon>Bolidophyceae</taxon>
        <taxon>Parmales</taxon>
        <taxon>Triparmaceae</taxon>
        <taxon>Triparma</taxon>
    </lineage>
</organism>
<proteinExistence type="inferred from homology"/>
<dbReference type="PANTHER" id="PTHR13610">
    <property type="entry name" value="METHYLTRANSFERASE DOMAIN-CONTAINING PROTEIN"/>
    <property type="match status" value="1"/>
</dbReference>
<evidence type="ECO:0000256" key="3">
    <source>
        <dbReference type="ARBA" id="ARBA00022679"/>
    </source>
</evidence>
<accession>A0A9W7AXA0</accession>
<evidence type="ECO:0000313" key="7">
    <source>
        <dbReference type="Proteomes" id="UP001162640"/>
    </source>
</evidence>
<reference evidence="7" key="1">
    <citation type="journal article" date="2023" name="Commun. Biol.">
        <title>Genome analysis of Parmales, the sister group of diatoms, reveals the evolutionary specialization of diatoms from phago-mixotrophs to photoautotrophs.</title>
        <authorList>
            <person name="Ban H."/>
            <person name="Sato S."/>
            <person name="Yoshikawa S."/>
            <person name="Yamada K."/>
            <person name="Nakamura Y."/>
            <person name="Ichinomiya M."/>
            <person name="Sato N."/>
            <person name="Blanc-Mathieu R."/>
            <person name="Endo H."/>
            <person name="Kuwata A."/>
            <person name="Ogata H."/>
        </authorList>
    </citation>
    <scope>NUCLEOTIDE SEQUENCE [LARGE SCALE GENOMIC DNA]</scope>
</reference>
<keyword evidence="2" id="KW-0489">Methyltransferase</keyword>
<dbReference type="SUPFAM" id="SSF53335">
    <property type="entry name" value="S-adenosyl-L-methionine-dependent methyltransferases"/>
    <property type="match status" value="1"/>
</dbReference>
<dbReference type="GO" id="GO:0016279">
    <property type="term" value="F:protein-lysine N-methyltransferase activity"/>
    <property type="evidence" value="ECO:0007669"/>
    <property type="project" value="InterPro"/>
</dbReference>
<keyword evidence="3" id="KW-0808">Transferase</keyword>
<dbReference type="AlphaFoldDB" id="A0A9W7AXA0"/>
<comment type="similarity">
    <text evidence="1">Belongs to the ANT/ATPSC lysine N-methyltransferase family.</text>
</comment>
<protein>
    <recommendedName>
        <fullName evidence="8">DOT1 domain-containing protein</fullName>
    </recommendedName>
</protein>
<dbReference type="GO" id="GO:0032259">
    <property type="term" value="P:methylation"/>
    <property type="evidence" value="ECO:0007669"/>
    <property type="project" value="UniProtKB-KW"/>
</dbReference>
<evidence type="ECO:0000256" key="1">
    <source>
        <dbReference type="ARBA" id="ARBA00010633"/>
    </source>
</evidence>
<dbReference type="Proteomes" id="UP001162640">
    <property type="component" value="Unassembled WGS sequence"/>
</dbReference>
<comment type="caution">
    <text evidence="6">The sequence shown here is derived from an EMBL/GenBank/DDBJ whole genome shotgun (WGS) entry which is preliminary data.</text>
</comment>
<evidence type="ECO:0000256" key="4">
    <source>
        <dbReference type="ARBA" id="ARBA00022691"/>
    </source>
</evidence>
<keyword evidence="4" id="KW-0949">S-adenosyl-L-methionine</keyword>
<dbReference type="EMBL" id="BLQM01000224">
    <property type="protein sequence ID" value="GMH76718.1"/>
    <property type="molecule type" value="Genomic_DNA"/>
</dbReference>
<dbReference type="PANTHER" id="PTHR13610:SF11">
    <property type="entry name" value="METHYLTRANSFERASE DOMAIN-CONTAINING PROTEIN"/>
    <property type="match status" value="1"/>
</dbReference>
<evidence type="ECO:0008006" key="8">
    <source>
        <dbReference type="Google" id="ProtNLM"/>
    </source>
</evidence>
<sequence>MSHSYSKSLESRLKSSSDSLESSHMDQSIQSSLSSSPSTSSYADPTSSNLNILSPYVPTPSTFIDRLIPLLKPYLEGAEVGTVPFIDIGSGDGRVCISISSHFNLPSLGLDVTSLCTSAAQKISLEESTLHLTTFLTLDATTLKLHDILNDQKLEAFRTARIVYLFIYPTLLKAVKNILKEIMGVNEGLRIVTQNYHFKDEEGEVEVSVDVEEDGFEGLKVWRRLY</sequence>
<dbReference type="Gene3D" id="3.40.50.150">
    <property type="entry name" value="Vaccinia Virus protein VP39"/>
    <property type="match status" value="1"/>
</dbReference>
<evidence type="ECO:0000256" key="5">
    <source>
        <dbReference type="SAM" id="MobiDB-lite"/>
    </source>
</evidence>
<dbReference type="InterPro" id="IPR029063">
    <property type="entry name" value="SAM-dependent_MTases_sf"/>
</dbReference>
<dbReference type="InterPro" id="IPR026170">
    <property type="entry name" value="FAM173A/B"/>
</dbReference>
<dbReference type="GO" id="GO:0005739">
    <property type="term" value="C:mitochondrion"/>
    <property type="evidence" value="ECO:0007669"/>
    <property type="project" value="TreeGrafter"/>
</dbReference>
<gene>
    <name evidence="6" type="ORF">TL16_g07173</name>
</gene>
<feature type="region of interest" description="Disordered" evidence="5">
    <location>
        <begin position="1"/>
        <end position="46"/>
    </location>
</feature>
<dbReference type="GO" id="GO:1905706">
    <property type="term" value="P:regulation of mitochondrial ATP synthesis coupled proton transport"/>
    <property type="evidence" value="ECO:0007669"/>
    <property type="project" value="TreeGrafter"/>
</dbReference>
<evidence type="ECO:0000313" key="6">
    <source>
        <dbReference type="EMBL" id="GMH76718.1"/>
    </source>
</evidence>
<feature type="compositionally biased region" description="Low complexity" evidence="5">
    <location>
        <begin position="16"/>
        <end position="46"/>
    </location>
</feature>
<name>A0A9W7AXA0_9STRA</name>
<evidence type="ECO:0000256" key="2">
    <source>
        <dbReference type="ARBA" id="ARBA00022603"/>
    </source>
</evidence>